<feature type="domain" description="WRKY" evidence="6">
    <location>
        <begin position="25"/>
        <end position="64"/>
    </location>
</feature>
<dbReference type="PANTHER" id="PTHR32096">
    <property type="entry name" value="WRKY TRANSCRIPTION FACTOR 30-RELATED-RELATED"/>
    <property type="match status" value="1"/>
</dbReference>
<evidence type="ECO:0000256" key="1">
    <source>
        <dbReference type="ARBA" id="ARBA00004123"/>
    </source>
</evidence>
<dbReference type="InterPro" id="IPR003657">
    <property type="entry name" value="WRKY_dom"/>
</dbReference>
<organism evidence="7 8">
    <name type="scientific">Penstemon davidsonii</name>
    <dbReference type="NCBI Taxonomy" id="160366"/>
    <lineage>
        <taxon>Eukaryota</taxon>
        <taxon>Viridiplantae</taxon>
        <taxon>Streptophyta</taxon>
        <taxon>Embryophyta</taxon>
        <taxon>Tracheophyta</taxon>
        <taxon>Spermatophyta</taxon>
        <taxon>Magnoliopsida</taxon>
        <taxon>eudicotyledons</taxon>
        <taxon>Gunneridae</taxon>
        <taxon>Pentapetalae</taxon>
        <taxon>asterids</taxon>
        <taxon>lamiids</taxon>
        <taxon>Lamiales</taxon>
        <taxon>Plantaginaceae</taxon>
        <taxon>Cheloneae</taxon>
        <taxon>Penstemon</taxon>
    </lineage>
</organism>
<evidence type="ECO:0000256" key="5">
    <source>
        <dbReference type="ARBA" id="ARBA00023242"/>
    </source>
</evidence>
<sequence length="133" mass="15150">MSIFWESKKSIEIQGNSTLLLLHGKGYYKCSSSKGCPTIQVTRSHLDPTSLLITYSCDHHHHNHYSHRFHFPFLIHRHYPAASFPSDECAAFANRLDIEPAVTSFVYLADQLGWLCDVEPMTDRTTLVGSRRG</sequence>
<dbReference type="PANTHER" id="PTHR32096:SF19">
    <property type="entry name" value="OS01G0750100 PROTEIN"/>
    <property type="match status" value="1"/>
</dbReference>
<evidence type="ECO:0000313" key="7">
    <source>
        <dbReference type="EMBL" id="KAK4484536.1"/>
    </source>
</evidence>
<comment type="subcellular location">
    <subcellularLocation>
        <location evidence="1">Nucleus</location>
    </subcellularLocation>
</comment>
<evidence type="ECO:0000256" key="3">
    <source>
        <dbReference type="ARBA" id="ARBA00023125"/>
    </source>
</evidence>
<name>A0ABR0D6J2_9LAMI</name>
<keyword evidence="4" id="KW-0804">Transcription</keyword>
<evidence type="ECO:0000256" key="2">
    <source>
        <dbReference type="ARBA" id="ARBA00023015"/>
    </source>
</evidence>
<keyword evidence="8" id="KW-1185">Reference proteome</keyword>
<keyword evidence="2" id="KW-0805">Transcription regulation</keyword>
<dbReference type="InterPro" id="IPR036576">
    <property type="entry name" value="WRKY_dom_sf"/>
</dbReference>
<dbReference type="Proteomes" id="UP001291926">
    <property type="component" value="Unassembled WGS sequence"/>
</dbReference>
<evidence type="ECO:0000256" key="4">
    <source>
        <dbReference type="ARBA" id="ARBA00023163"/>
    </source>
</evidence>
<dbReference type="SUPFAM" id="SSF118290">
    <property type="entry name" value="WRKY DNA-binding domain"/>
    <property type="match status" value="1"/>
</dbReference>
<reference evidence="7 8" key="1">
    <citation type="journal article" date="2023" name="bioRxiv">
        <title>Genome report: Whole genome sequence and annotation of Penstemon davidsonii.</title>
        <authorList>
            <person name="Ostevik K.L."/>
            <person name="Alabady M."/>
            <person name="Zhang M."/>
            <person name="Rausher M.D."/>
        </authorList>
    </citation>
    <scope>NUCLEOTIDE SEQUENCE [LARGE SCALE GENOMIC DNA]</scope>
    <source>
        <strain evidence="7">DNT005</strain>
        <tissue evidence="7">Whole leaf</tissue>
    </source>
</reference>
<comment type="caution">
    <text evidence="7">The sequence shown here is derived from an EMBL/GenBank/DDBJ whole genome shotgun (WGS) entry which is preliminary data.</text>
</comment>
<keyword evidence="5" id="KW-0539">Nucleus</keyword>
<dbReference type="Gene3D" id="2.20.25.80">
    <property type="entry name" value="WRKY domain"/>
    <property type="match status" value="1"/>
</dbReference>
<evidence type="ECO:0000313" key="8">
    <source>
        <dbReference type="Proteomes" id="UP001291926"/>
    </source>
</evidence>
<accession>A0ABR0D6J2</accession>
<evidence type="ECO:0000259" key="6">
    <source>
        <dbReference type="PROSITE" id="PS50811"/>
    </source>
</evidence>
<dbReference type="InterPro" id="IPR044810">
    <property type="entry name" value="WRKY_plant"/>
</dbReference>
<dbReference type="PROSITE" id="PS50811">
    <property type="entry name" value="WRKY"/>
    <property type="match status" value="1"/>
</dbReference>
<proteinExistence type="predicted"/>
<protein>
    <recommendedName>
        <fullName evidence="6">WRKY domain-containing protein</fullName>
    </recommendedName>
</protein>
<dbReference type="EMBL" id="JAYDYQ010002533">
    <property type="protein sequence ID" value="KAK4484536.1"/>
    <property type="molecule type" value="Genomic_DNA"/>
</dbReference>
<dbReference type="Pfam" id="PF03106">
    <property type="entry name" value="WRKY"/>
    <property type="match status" value="1"/>
</dbReference>
<gene>
    <name evidence="7" type="ORF">RD792_007120</name>
</gene>
<keyword evidence="3" id="KW-0238">DNA-binding</keyword>